<dbReference type="InterPro" id="IPR018391">
    <property type="entry name" value="PQQ_b-propeller_rpt"/>
</dbReference>
<protein>
    <submittedName>
        <fullName evidence="2">PQQ-binding-like beta-propeller repeat protein</fullName>
    </submittedName>
</protein>
<sequence>MSPTRLSRRSLLAAGVGTLAGGQLLRPSTFRDAFDADPSVSTDEWLLPGRSPSRRNHVPVSGGTELSLSWERSFDGDSGYRVVVADGRAIVSVTDDAVYALEVSDGSIAWRARPRTGSGYGVALGGEHVCCSTGDGFYVLGREGNSKWWLPGYDYRTVERAGFLSTYLPVGSTLFTVGRGLEARGMESGLRHWVGERPDGSRLVANPLAFADGTLYCAGGRYGNYPFVAVDAEDGTQQWATAAFEYESRHLAVDGDTLLATGETEGGGRIQAFSTDDGALRWQRATSTQLLDPTVADGLVVCATEGRRLHAFDRATGERRWTVGRQAGVHELLRTDDHLYVHTPHGVEVRDPSTGDRQVRHEIAGSEPNGFAYAAGHLFALRGGRLFALEVVDGA</sequence>
<dbReference type="RefSeq" id="WP_256400477.1">
    <property type="nucleotide sequence ID" value="NZ_JANHJR010000003.1"/>
</dbReference>
<dbReference type="SUPFAM" id="SSF50998">
    <property type="entry name" value="Quinoprotein alcohol dehydrogenase-like"/>
    <property type="match status" value="1"/>
</dbReference>
<dbReference type="SMART" id="SM00564">
    <property type="entry name" value="PQQ"/>
    <property type="match status" value="4"/>
</dbReference>
<feature type="domain" description="Pyrrolo-quinoline quinone repeat" evidence="1">
    <location>
        <begin position="229"/>
        <end position="365"/>
    </location>
</feature>
<dbReference type="Pfam" id="PF13360">
    <property type="entry name" value="PQQ_2"/>
    <property type="match status" value="2"/>
</dbReference>
<keyword evidence="3" id="KW-1185">Reference proteome</keyword>
<evidence type="ECO:0000313" key="3">
    <source>
        <dbReference type="Proteomes" id="UP001597034"/>
    </source>
</evidence>
<dbReference type="PANTHER" id="PTHR34512">
    <property type="entry name" value="CELL SURFACE PROTEIN"/>
    <property type="match status" value="1"/>
</dbReference>
<dbReference type="InterPro" id="IPR015943">
    <property type="entry name" value="WD40/YVTN_repeat-like_dom_sf"/>
</dbReference>
<dbReference type="Gene3D" id="2.130.10.10">
    <property type="entry name" value="YVTN repeat-like/Quinoprotein amine dehydrogenase"/>
    <property type="match status" value="1"/>
</dbReference>
<reference evidence="2 3" key="1">
    <citation type="journal article" date="2019" name="Int. J. Syst. Evol. Microbiol.">
        <title>The Global Catalogue of Microorganisms (GCM) 10K type strain sequencing project: providing services to taxonomists for standard genome sequencing and annotation.</title>
        <authorList>
            <consortium name="The Broad Institute Genomics Platform"/>
            <consortium name="The Broad Institute Genome Sequencing Center for Infectious Disease"/>
            <person name="Wu L."/>
            <person name="Ma J."/>
        </authorList>
    </citation>
    <scope>NUCLEOTIDE SEQUENCE [LARGE SCALE GENOMIC DNA]</scope>
    <source>
        <strain evidence="2 3">CGMCC 1.10390</strain>
    </source>
</reference>
<organism evidence="2 3">
    <name type="scientific">Haloarchaeobius litoreus</name>
    <dbReference type="NCBI Taxonomy" id="755306"/>
    <lineage>
        <taxon>Archaea</taxon>
        <taxon>Methanobacteriati</taxon>
        <taxon>Methanobacteriota</taxon>
        <taxon>Stenosarchaea group</taxon>
        <taxon>Halobacteria</taxon>
        <taxon>Halobacteriales</taxon>
        <taxon>Halorubellaceae</taxon>
        <taxon>Haloarchaeobius</taxon>
    </lineage>
</organism>
<dbReference type="InterPro" id="IPR011047">
    <property type="entry name" value="Quinoprotein_ADH-like_sf"/>
</dbReference>
<feature type="domain" description="Pyrrolo-quinoline quinone repeat" evidence="1">
    <location>
        <begin position="68"/>
        <end position="124"/>
    </location>
</feature>
<gene>
    <name evidence="2" type="ORF">ACFSBL_17395</name>
</gene>
<dbReference type="Gene3D" id="2.40.10.480">
    <property type="match status" value="1"/>
</dbReference>
<dbReference type="Proteomes" id="UP001597034">
    <property type="component" value="Unassembled WGS sequence"/>
</dbReference>
<name>A0ABD6DMN0_9EURY</name>
<dbReference type="PANTHER" id="PTHR34512:SF30">
    <property type="entry name" value="OUTER MEMBRANE PROTEIN ASSEMBLY FACTOR BAMB"/>
    <property type="match status" value="1"/>
</dbReference>
<dbReference type="AlphaFoldDB" id="A0ABD6DMN0"/>
<accession>A0ABD6DMN0</accession>
<evidence type="ECO:0000313" key="2">
    <source>
        <dbReference type="EMBL" id="MFD1647467.1"/>
    </source>
</evidence>
<dbReference type="EMBL" id="JBHUDO010000003">
    <property type="protein sequence ID" value="MFD1647467.1"/>
    <property type="molecule type" value="Genomic_DNA"/>
</dbReference>
<comment type="caution">
    <text evidence="2">The sequence shown here is derived from an EMBL/GenBank/DDBJ whole genome shotgun (WGS) entry which is preliminary data.</text>
</comment>
<proteinExistence type="predicted"/>
<evidence type="ECO:0000259" key="1">
    <source>
        <dbReference type="Pfam" id="PF13360"/>
    </source>
</evidence>
<dbReference type="InterPro" id="IPR002372">
    <property type="entry name" value="PQQ_rpt_dom"/>
</dbReference>